<dbReference type="InterPro" id="IPR036242">
    <property type="entry name" value="Agglutinin_dom_sf"/>
</dbReference>
<dbReference type="PANTHER" id="PTHR39244:SF5">
    <property type="entry name" value="NATTERIN-3-LIKE"/>
    <property type="match status" value="1"/>
</dbReference>
<dbReference type="EMBL" id="OZ021743">
    <property type="protein sequence ID" value="CAK9328778.1"/>
    <property type="molecule type" value="Genomic_DNA"/>
</dbReference>
<dbReference type="SMART" id="SM00791">
    <property type="entry name" value="Agglutinin"/>
    <property type="match status" value="2"/>
</dbReference>
<proteinExistence type="predicted"/>
<feature type="domain" description="Agglutinin" evidence="1">
    <location>
        <begin position="152"/>
        <end position="289"/>
    </location>
</feature>
<dbReference type="Proteomes" id="UP001642487">
    <property type="component" value="Chromosome 9"/>
</dbReference>
<sequence length="462" mass="51527">MALPRLGGFKSTTNGKYLTYIAEDAEVAPNLLQYSSDELINSRNKYALEPAGNGEDGVMNIRCCYNNKYWRAESSSSLWIAAAASQPNENQSDWSCTLFKFAANTDGGYEITHLNRGEPVVLYGDTNHPNCLYIANSNTGRSHTIVDWEALVILPKYIVFQGDNGGYLQAHSQDGHEYLQFGNYSDPSAYAVGNEVFKVGDGNIRIKSIYWGKFWKSNPNWIWANSSDTSSNDKSTLFTPIKVSDYVVALKNLGGNQLFCRRHSIDYKENCLSAEEHTITKECEVKISEYVSSRTIYNVKFRLTDSRIYGETIVVAATQDASNKTSGTTTQGLNLSYVDEVSNTWSSTLELKLGFGLEFSAGIPFITSSKVSVSGQITGSYSWGQTLTTKTSKKSTYEAIVPPNTWVKVSLIATKGFCDVPFSYTQRDVYNDGTVKIEERDDGLYTGLNCYNYNYEVEEKKI</sequence>
<dbReference type="SUPFAM" id="SSF56973">
    <property type="entry name" value="Aerolisin/ETX pore-forming domain"/>
    <property type="match status" value="1"/>
</dbReference>
<dbReference type="Gene3D" id="2.80.10.50">
    <property type="match status" value="2"/>
</dbReference>
<protein>
    <recommendedName>
        <fullName evidence="1">Agglutinin domain-containing protein</fullName>
    </recommendedName>
</protein>
<dbReference type="SUPFAM" id="SSF50382">
    <property type="entry name" value="Agglutinin"/>
    <property type="match status" value="2"/>
</dbReference>
<reference evidence="2 3" key="1">
    <citation type="submission" date="2024-03" db="EMBL/GenBank/DDBJ databases">
        <authorList>
            <person name="Gkanogiannis A."/>
            <person name="Becerra Lopez-Lavalle L."/>
        </authorList>
    </citation>
    <scope>NUCLEOTIDE SEQUENCE [LARGE SCALE GENOMIC DNA]</scope>
</reference>
<dbReference type="PANTHER" id="PTHR39244">
    <property type="entry name" value="NATTERIN-4"/>
    <property type="match status" value="1"/>
</dbReference>
<dbReference type="CDD" id="cd20216">
    <property type="entry name" value="PFM_HFR-2-like"/>
    <property type="match status" value="1"/>
</dbReference>
<feature type="domain" description="Agglutinin" evidence="1">
    <location>
        <begin position="1"/>
        <end position="150"/>
    </location>
</feature>
<name>A0ABP0Z9T9_9ROSI</name>
<dbReference type="Gene3D" id="2.170.15.10">
    <property type="entry name" value="Proaerolysin, chain A, domain 3"/>
    <property type="match status" value="1"/>
</dbReference>
<evidence type="ECO:0000313" key="3">
    <source>
        <dbReference type="Proteomes" id="UP001642487"/>
    </source>
</evidence>
<dbReference type="InterPro" id="IPR008998">
    <property type="entry name" value="Agglutinin"/>
</dbReference>
<accession>A0ABP0Z9T9</accession>
<dbReference type="InterPro" id="IPR053237">
    <property type="entry name" value="Natterin_C"/>
</dbReference>
<evidence type="ECO:0000313" key="2">
    <source>
        <dbReference type="EMBL" id="CAK9328778.1"/>
    </source>
</evidence>
<organism evidence="2 3">
    <name type="scientific">Citrullus colocynthis</name>
    <name type="common">colocynth</name>
    <dbReference type="NCBI Taxonomy" id="252529"/>
    <lineage>
        <taxon>Eukaryota</taxon>
        <taxon>Viridiplantae</taxon>
        <taxon>Streptophyta</taxon>
        <taxon>Embryophyta</taxon>
        <taxon>Tracheophyta</taxon>
        <taxon>Spermatophyta</taxon>
        <taxon>Magnoliopsida</taxon>
        <taxon>eudicotyledons</taxon>
        <taxon>Gunneridae</taxon>
        <taxon>Pentapetalae</taxon>
        <taxon>rosids</taxon>
        <taxon>fabids</taxon>
        <taxon>Cucurbitales</taxon>
        <taxon>Cucurbitaceae</taxon>
        <taxon>Benincaseae</taxon>
        <taxon>Citrullus</taxon>
    </lineage>
</organism>
<dbReference type="Pfam" id="PF07468">
    <property type="entry name" value="Agglutinin"/>
    <property type="match status" value="2"/>
</dbReference>
<gene>
    <name evidence="2" type="ORF">CITCOLO1_LOCUS21205</name>
</gene>
<keyword evidence="3" id="KW-1185">Reference proteome</keyword>
<evidence type="ECO:0000259" key="1">
    <source>
        <dbReference type="SMART" id="SM00791"/>
    </source>
</evidence>